<dbReference type="HOGENOM" id="CLU_1473283_0_0_5"/>
<dbReference type="AlphaFoldDB" id="N0B5Q5"/>
<dbReference type="KEGG" id="hdt:HYPDE_36088"/>
<dbReference type="Proteomes" id="UP000005952">
    <property type="component" value="Chromosome"/>
</dbReference>
<evidence type="ECO:0000313" key="2">
    <source>
        <dbReference type="Proteomes" id="UP000005952"/>
    </source>
</evidence>
<reference evidence="1 2" key="1">
    <citation type="journal article" date="2013" name="Genome Announc.">
        <title>Genome sequences for three denitrifying bacterial strains isolated from a uranium- and nitrate-contaminated subsurface environment.</title>
        <authorList>
            <person name="Venkatramanan R."/>
            <person name="Prakash O."/>
            <person name="Woyke T."/>
            <person name="Chain P."/>
            <person name="Goodwin L.A."/>
            <person name="Watson D."/>
            <person name="Brooks S."/>
            <person name="Kostka J.E."/>
            <person name="Green S.J."/>
        </authorList>
    </citation>
    <scope>NUCLEOTIDE SEQUENCE [LARGE SCALE GENOMIC DNA]</scope>
    <source>
        <strain evidence="1 2">1NES1</strain>
    </source>
</reference>
<gene>
    <name evidence="1" type="ORF">HYPDE_36088</name>
</gene>
<organism evidence="1 2">
    <name type="scientific">Hyphomicrobium denitrificans 1NES1</name>
    <dbReference type="NCBI Taxonomy" id="670307"/>
    <lineage>
        <taxon>Bacteria</taxon>
        <taxon>Pseudomonadati</taxon>
        <taxon>Pseudomonadota</taxon>
        <taxon>Alphaproteobacteria</taxon>
        <taxon>Hyphomicrobiales</taxon>
        <taxon>Hyphomicrobiaceae</taxon>
        <taxon>Hyphomicrobium</taxon>
    </lineage>
</organism>
<sequence>MNLGLASGNAHLLAAAPREGPDIAVGQFIGCDGIAACLIDLGDGIRNLEIENPGALNEAFGMLGQLKDLALVAPFALEDGAGIMQGMGQDVNLDVAPGEQSPVHPDQPIAVVIRNEVGHARLSPSLVIIVGEIAAPVYAARPHGVRRLPGRFETISPWACRSQGHKTCCYPAICLETEYDRDQ</sequence>
<name>N0B5Q5_9HYPH</name>
<proteinExistence type="predicted"/>
<dbReference type="EMBL" id="CP005587">
    <property type="protein sequence ID" value="AGK58889.1"/>
    <property type="molecule type" value="Genomic_DNA"/>
</dbReference>
<protein>
    <submittedName>
        <fullName evidence="1">Uncharacterized protein</fullName>
    </submittedName>
</protein>
<keyword evidence="2" id="KW-1185">Reference proteome</keyword>
<accession>N0B5Q5</accession>
<dbReference type="STRING" id="670307.HYPDE_36088"/>
<evidence type="ECO:0000313" key="1">
    <source>
        <dbReference type="EMBL" id="AGK58889.1"/>
    </source>
</evidence>